<dbReference type="EMBL" id="MHNL01000005">
    <property type="protein sequence ID" value="OGZ45696.1"/>
    <property type="molecule type" value="Genomic_DNA"/>
</dbReference>
<evidence type="ECO:0000256" key="1">
    <source>
        <dbReference type="SAM" id="Phobius"/>
    </source>
</evidence>
<keyword evidence="1" id="KW-1133">Transmembrane helix</keyword>
<sequence length="88" mass="9891">MSANWTRAFLGSPKRFLMSLAGLWFLIHWADPMAARTILHGLFAQVGLGANAVLQEAQPMFQPLIAVAILWFAFTRLIPWPGRAKKKK</sequence>
<dbReference type="AlphaFoldDB" id="A0A1G2G618"/>
<reference evidence="2 3" key="1">
    <citation type="journal article" date="2016" name="Nat. Commun.">
        <title>Thousands of microbial genomes shed light on interconnected biogeochemical processes in an aquifer system.</title>
        <authorList>
            <person name="Anantharaman K."/>
            <person name="Brown C.T."/>
            <person name="Hug L.A."/>
            <person name="Sharon I."/>
            <person name="Castelle C.J."/>
            <person name="Probst A.J."/>
            <person name="Thomas B.C."/>
            <person name="Singh A."/>
            <person name="Wilkins M.J."/>
            <person name="Karaoz U."/>
            <person name="Brodie E.L."/>
            <person name="Williams K.H."/>
            <person name="Hubbard S.S."/>
            <person name="Banfield J.F."/>
        </authorList>
    </citation>
    <scope>NUCLEOTIDE SEQUENCE [LARGE SCALE GENOMIC DNA]</scope>
</reference>
<keyword evidence="1" id="KW-0472">Membrane</keyword>
<gene>
    <name evidence="2" type="ORF">A2756_02195</name>
</gene>
<feature type="transmembrane region" description="Helical" evidence="1">
    <location>
        <begin position="60"/>
        <end position="78"/>
    </location>
</feature>
<evidence type="ECO:0000313" key="3">
    <source>
        <dbReference type="Proteomes" id="UP000177785"/>
    </source>
</evidence>
<dbReference type="Proteomes" id="UP000177785">
    <property type="component" value="Unassembled WGS sequence"/>
</dbReference>
<name>A0A1G2G618_9BACT</name>
<comment type="caution">
    <text evidence="2">The sequence shown here is derived from an EMBL/GenBank/DDBJ whole genome shotgun (WGS) entry which is preliminary data.</text>
</comment>
<protein>
    <submittedName>
        <fullName evidence="2">Uncharacterized protein</fullName>
    </submittedName>
</protein>
<accession>A0A1G2G618</accession>
<keyword evidence="1" id="KW-0812">Transmembrane</keyword>
<proteinExistence type="predicted"/>
<organism evidence="2 3">
    <name type="scientific">Candidatus Ryanbacteria bacterium RIFCSPHIGHO2_01_FULL_48_27</name>
    <dbReference type="NCBI Taxonomy" id="1802115"/>
    <lineage>
        <taxon>Bacteria</taxon>
        <taxon>Candidatus Ryaniibacteriota</taxon>
    </lineage>
</organism>
<evidence type="ECO:0000313" key="2">
    <source>
        <dbReference type="EMBL" id="OGZ45696.1"/>
    </source>
</evidence>